<name>A0ABS9CY76_9RHOB</name>
<evidence type="ECO:0000313" key="3">
    <source>
        <dbReference type="Proteomes" id="UP001200557"/>
    </source>
</evidence>
<protein>
    <submittedName>
        <fullName evidence="2">DUF1223 domain-containing protein</fullName>
    </submittedName>
</protein>
<dbReference type="PANTHER" id="PTHR36057:SF1">
    <property type="entry name" value="LIPOPROTEIN LIPID ATTACHMENT SITE-LIKE PROTEIN, PUTATIVE (DUF1223)-RELATED"/>
    <property type="match status" value="1"/>
</dbReference>
<dbReference type="SUPFAM" id="SSF52833">
    <property type="entry name" value="Thioredoxin-like"/>
    <property type="match status" value="1"/>
</dbReference>
<sequence length="230" mass="24488">MRQTLAALATLCAIATPAVADGPVVVELYTSQGCSSCPPADEMMHSLAQRSDVIPLALHVDYWDYIGWADSFADPAHTRRQNQYAHVAGASSIYTPQMIIGGQDHVIGTKPMDVADLIQRHNGVQTGTQIALRRSGDRLQITGQTAQALPSGTVVQVVRFSPQETVDIRRGENAGRTLSYANIVTEWNTVGQWSGRGALDMTVGLTGASPVVVIVQQPGPGAVMATAVLR</sequence>
<gene>
    <name evidence="2" type="ORF">L0664_14065</name>
</gene>
<dbReference type="Proteomes" id="UP001200557">
    <property type="component" value="Unassembled WGS sequence"/>
</dbReference>
<proteinExistence type="predicted"/>
<keyword evidence="1" id="KW-0732">Signal</keyword>
<feature type="chain" id="PRO_5046033798" evidence="1">
    <location>
        <begin position="21"/>
        <end position="230"/>
    </location>
</feature>
<dbReference type="InterPro" id="IPR010634">
    <property type="entry name" value="DUF1223"/>
</dbReference>
<dbReference type="Pfam" id="PF06764">
    <property type="entry name" value="DUF1223"/>
    <property type="match status" value="1"/>
</dbReference>
<keyword evidence="3" id="KW-1185">Reference proteome</keyword>
<dbReference type="InterPro" id="IPR036249">
    <property type="entry name" value="Thioredoxin-like_sf"/>
</dbReference>
<dbReference type="EMBL" id="JAKGAQ010000003">
    <property type="protein sequence ID" value="MCF2872198.1"/>
    <property type="molecule type" value="Genomic_DNA"/>
</dbReference>
<accession>A0ABS9CY76</accession>
<evidence type="ECO:0000313" key="2">
    <source>
        <dbReference type="EMBL" id="MCF2872198.1"/>
    </source>
</evidence>
<dbReference type="RefSeq" id="WP_235226521.1">
    <property type="nucleotide sequence ID" value="NZ_JAKGAQ010000003.1"/>
</dbReference>
<reference evidence="2 3" key="1">
    <citation type="submission" date="2022-01" db="EMBL/GenBank/DDBJ databases">
        <title>Octadecabacter sp. nov., isolated from a marine alga.</title>
        <authorList>
            <person name="Jin M.S."/>
            <person name="Kim H.M."/>
            <person name="Han D.M."/>
            <person name="Jung J.J."/>
            <person name="Jeon C.O."/>
        </authorList>
    </citation>
    <scope>NUCLEOTIDE SEQUENCE [LARGE SCALE GENOMIC DNA]</scope>
    <source>
        <strain evidence="2 3">G9-8</strain>
    </source>
</reference>
<feature type="signal peptide" evidence="1">
    <location>
        <begin position="1"/>
        <end position="20"/>
    </location>
</feature>
<comment type="caution">
    <text evidence="2">The sequence shown here is derived from an EMBL/GenBank/DDBJ whole genome shotgun (WGS) entry which is preliminary data.</text>
</comment>
<dbReference type="PANTHER" id="PTHR36057">
    <property type="match status" value="1"/>
</dbReference>
<organism evidence="2 3">
    <name type="scientific">Octadecabacter dasysiphoniae</name>
    <dbReference type="NCBI Taxonomy" id="2909341"/>
    <lineage>
        <taxon>Bacteria</taxon>
        <taxon>Pseudomonadati</taxon>
        <taxon>Pseudomonadota</taxon>
        <taxon>Alphaproteobacteria</taxon>
        <taxon>Rhodobacterales</taxon>
        <taxon>Roseobacteraceae</taxon>
        <taxon>Octadecabacter</taxon>
    </lineage>
</organism>
<evidence type="ECO:0000256" key="1">
    <source>
        <dbReference type="SAM" id="SignalP"/>
    </source>
</evidence>